<feature type="region of interest" description="Disordered" evidence="1">
    <location>
        <begin position="1"/>
        <end position="74"/>
    </location>
</feature>
<name>A0A9W4EA25_9ACTN</name>
<evidence type="ECO:0000313" key="3">
    <source>
        <dbReference type="Proteomes" id="UP001152519"/>
    </source>
</evidence>
<dbReference type="Proteomes" id="UP001152519">
    <property type="component" value="Unassembled WGS sequence"/>
</dbReference>
<sequence>MWSRRAAPRWLTPSQRASHGSTRPYQFPGAAPALSAQEWTHQGRGELRARPPTGGEATAHRKGSPSRGRAGRVF</sequence>
<accession>A0A9W4EA25</accession>
<feature type="compositionally biased region" description="Polar residues" evidence="1">
    <location>
        <begin position="12"/>
        <end position="24"/>
    </location>
</feature>
<dbReference type="EMBL" id="CAJSLV010000079">
    <property type="protein sequence ID" value="CAG6396856.1"/>
    <property type="molecule type" value="Genomic_DNA"/>
</dbReference>
<evidence type="ECO:0000256" key="1">
    <source>
        <dbReference type="SAM" id="MobiDB-lite"/>
    </source>
</evidence>
<comment type="caution">
    <text evidence="2">The sequence shown here is derived from an EMBL/GenBank/DDBJ whole genome shotgun (WGS) entry which is preliminary data.</text>
</comment>
<keyword evidence="3" id="KW-1185">Reference proteome</keyword>
<evidence type="ECO:0000313" key="2">
    <source>
        <dbReference type="EMBL" id="CAG6396856.1"/>
    </source>
</evidence>
<organism evidence="2 3">
    <name type="scientific">Actinacidiphila cocklensis</name>
    <dbReference type="NCBI Taxonomy" id="887465"/>
    <lineage>
        <taxon>Bacteria</taxon>
        <taxon>Bacillati</taxon>
        <taxon>Actinomycetota</taxon>
        <taxon>Actinomycetes</taxon>
        <taxon>Kitasatosporales</taxon>
        <taxon>Streptomycetaceae</taxon>
        <taxon>Actinacidiphila</taxon>
    </lineage>
</organism>
<dbReference type="AlphaFoldDB" id="A0A9W4EA25"/>
<gene>
    <name evidence="2" type="ORF">SCOCK_480026</name>
</gene>
<reference evidence="2" key="1">
    <citation type="submission" date="2021-05" db="EMBL/GenBank/DDBJ databases">
        <authorList>
            <person name="Arsene-Ploetze F."/>
        </authorList>
    </citation>
    <scope>NUCLEOTIDE SEQUENCE</scope>
    <source>
        <strain evidence="2">DSM 42138</strain>
    </source>
</reference>
<proteinExistence type="predicted"/>
<protein>
    <submittedName>
        <fullName evidence="2">Uncharacterized protein</fullName>
    </submittedName>
</protein>